<feature type="compositionally biased region" description="Low complexity" evidence="1">
    <location>
        <begin position="146"/>
        <end position="183"/>
    </location>
</feature>
<reference evidence="2 3" key="1">
    <citation type="submission" date="2023-11" db="EMBL/GenBank/DDBJ databases">
        <title>An acidophilic fungus is an integral part of prey digestion in a carnivorous sundew plant.</title>
        <authorList>
            <person name="Tsai I.J."/>
        </authorList>
    </citation>
    <scope>NUCLEOTIDE SEQUENCE [LARGE SCALE GENOMIC DNA]</scope>
    <source>
        <strain evidence="2">169a</strain>
    </source>
</reference>
<evidence type="ECO:0000256" key="1">
    <source>
        <dbReference type="SAM" id="MobiDB-lite"/>
    </source>
</evidence>
<dbReference type="EMBL" id="CP138585">
    <property type="protein sequence ID" value="WPH01344.1"/>
    <property type="molecule type" value="Genomic_DNA"/>
</dbReference>
<dbReference type="Proteomes" id="UP001303373">
    <property type="component" value="Chromosome 6"/>
</dbReference>
<sequence length="183" mass="19353">MATSYDLKIQTVFTPPPACSTAGVTRMAISSFELWNNAIVPAPSITETSCYPSQFWSSALATSSLAPLEQLICPRGWGTYDVNSTYIICCPKGISASMHQIYTMATVPLHQPTALPEYTRICETGHGTYVLATPFDGTAASTTYAVSTPNSSSTVQTTSSPTTTTTPMVASSETSSSSTTDYG</sequence>
<name>A0AAQ3M4V1_9PEZI</name>
<accession>A0AAQ3M4V1</accession>
<gene>
    <name evidence="2" type="ORF">R9X50_00418600</name>
</gene>
<keyword evidence="3" id="KW-1185">Reference proteome</keyword>
<organism evidence="2 3">
    <name type="scientific">Acrodontium crateriforme</name>
    <dbReference type="NCBI Taxonomy" id="150365"/>
    <lineage>
        <taxon>Eukaryota</taxon>
        <taxon>Fungi</taxon>
        <taxon>Dikarya</taxon>
        <taxon>Ascomycota</taxon>
        <taxon>Pezizomycotina</taxon>
        <taxon>Dothideomycetes</taxon>
        <taxon>Dothideomycetidae</taxon>
        <taxon>Mycosphaerellales</taxon>
        <taxon>Teratosphaeriaceae</taxon>
        <taxon>Acrodontium</taxon>
    </lineage>
</organism>
<dbReference type="AlphaFoldDB" id="A0AAQ3M4V1"/>
<protein>
    <submittedName>
        <fullName evidence="2">Uncharacterized protein</fullName>
    </submittedName>
</protein>
<evidence type="ECO:0000313" key="2">
    <source>
        <dbReference type="EMBL" id="WPH01344.1"/>
    </source>
</evidence>
<proteinExistence type="predicted"/>
<feature type="region of interest" description="Disordered" evidence="1">
    <location>
        <begin position="145"/>
        <end position="183"/>
    </location>
</feature>
<evidence type="ECO:0000313" key="3">
    <source>
        <dbReference type="Proteomes" id="UP001303373"/>
    </source>
</evidence>